<evidence type="ECO:0000256" key="1">
    <source>
        <dbReference type="SAM" id="SignalP"/>
    </source>
</evidence>
<protein>
    <recommendedName>
        <fullName evidence="3">DUF3089 domain-containing protein</fullName>
    </recommendedName>
</protein>
<dbReference type="InterPro" id="IPR021440">
    <property type="entry name" value="DUF3089"/>
</dbReference>
<dbReference type="AlphaFoldDB" id="A0A6J4TPT0"/>
<evidence type="ECO:0008006" key="3">
    <source>
        <dbReference type="Google" id="ProtNLM"/>
    </source>
</evidence>
<gene>
    <name evidence="2" type="ORF">AVDCRST_MAG62-1684</name>
</gene>
<sequence>MSLVLSLLATAQAAAAAPAAPDYRSAASWLCLPNRSDVCSTPLATTALNPNGYGSTGRSTVATNPPLDCFYVYPTVSRDRGLNSDLQANEERAAAETQFARFAGACRTFAPVYRQMTTAAIAAAALGTDLRAAQNLAYRDVLAAFRNYLATRNAGRPFVLVGHSQGSWHLQRLIAEEIEGKAIAREMRLAIIPGFNVLVPQGRLVGGTFKSTPLCSRPGETGCVISYVSYRTNNPPPQGALFGYAPAPGTTIGCVNPARPGSRNWERLDSYWFARSAQPVPGGPIVWSRQGHPPTPYLRTEGLVSARCVNQGQRGYLEVRINADPRDARTDRIGGEVGLGGFFLPGWGMHLIDVNAPQGDLVRLVEEAGRRR</sequence>
<evidence type="ECO:0000313" key="2">
    <source>
        <dbReference type="EMBL" id="CAA9528836.1"/>
    </source>
</evidence>
<feature type="chain" id="PRO_5026753137" description="DUF3089 domain-containing protein" evidence="1">
    <location>
        <begin position="17"/>
        <end position="372"/>
    </location>
</feature>
<proteinExistence type="predicted"/>
<dbReference type="InterPro" id="IPR029058">
    <property type="entry name" value="AB_hydrolase_fold"/>
</dbReference>
<name>A0A6J4TPT0_9SPHN</name>
<keyword evidence="1" id="KW-0732">Signal</keyword>
<dbReference type="Pfam" id="PF11288">
    <property type="entry name" value="DUF3089"/>
    <property type="match status" value="1"/>
</dbReference>
<organism evidence="2">
    <name type="scientific">uncultured Sphingomonas sp</name>
    <dbReference type="NCBI Taxonomy" id="158754"/>
    <lineage>
        <taxon>Bacteria</taxon>
        <taxon>Pseudomonadati</taxon>
        <taxon>Pseudomonadota</taxon>
        <taxon>Alphaproteobacteria</taxon>
        <taxon>Sphingomonadales</taxon>
        <taxon>Sphingomonadaceae</taxon>
        <taxon>Sphingomonas</taxon>
        <taxon>environmental samples</taxon>
    </lineage>
</organism>
<dbReference type="EMBL" id="CADCWB010000207">
    <property type="protein sequence ID" value="CAA9528836.1"/>
    <property type="molecule type" value="Genomic_DNA"/>
</dbReference>
<accession>A0A6J4TPT0</accession>
<dbReference type="SUPFAM" id="SSF53474">
    <property type="entry name" value="alpha/beta-Hydrolases"/>
    <property type="match status" value="1"/>
</dbReference>
<feature type="signal peptide" evidence="1">
    <location>
        <begin position="1"/>
        <end position="16"/>
    </location>
</feature>
<reference evidence="2" key="1">
    <citation type="submission" date="2020-02" db="EMBL/GenBank/DDBJ databases">
        <authorList>
            <person name="Meier V. D."/>
        </authorList>
    </citation>
    <scope>NUCLEOTIDE SEQUENCE</scope>
    <source>
        <strain evidence="2">AVDCRST_MAG62</strain>
    </source>
</reference>